<evidence type="ECO:0000256" key="5">
    <source>
        <dbReference type="ARBA" id="ARBA00023242"/>
    </source>
</evidence>
<dbReference type="Proteomes" id="UP000251960">
    <property type="component" value="Chromosome 1"/>
</dbReference>
<feature type="region of interest" description="Disordered" evidence="6">
    <location>
        <begin position="55"/>
        <end position="108"/>
    </location>
</feature>
<dbReference type="PANTHER" id="PTHR31496">
    <property type="entry name" value="TRANSCRIPTION FACTOR KAN2-RELATED"/>
    <property type="match status" value="1"/>
</dbReference>
<dbReference type="NCBIfam" id="TIGR01557">
    <property type="entry name" value="myb_SHAQKYF"/>
    <property type="match status" value="1"/>
</dbReference>
<dbReference type="Gene3D" id="1.10.10.60">
    <property type="entry name" value="Homeodomain-like"/>
    <property type="match status" value="1"/>
</dbReference>
<keyword evidence="2" id="KW-0805">Transcription regulation</keyword>
<dbReference type="SUPFAM" id="SSF46689">
    <property type="entry name" value="Homeodomain-like"/>
    <property type="match status" value="1"/>
</dbReference>
<feature type="region of interest" description="Disordered" evidence="6">
    <location>
        <begin position="319"/>
        <end position="370"/>
    </location>
</feature>
<accession>A0A317Y5P0</accession>
<keyword evidence="4" id="KW-0804">Transcription</keyword>
<evidence type="ECO:0000256" key="2">
    <source>
        <dbReference type="ARBA" id="ARBA00023015"/>
    </source>
</evidence>
<dbReference type="GO" id="GO:0010158">
    <property type="term" value="P:abaxial cell fate specification"/>
    <property type="evidence" value="ECO:0007669"/>
    <property type="project" value="InterPro"/>
</dbReference>
<keyword evidence="3" id="KW-0238">DNA-binding</keyword>
<evidence type="ECO:0000313" key="7">
    <source>
        <dbReference type="EMBL" id="PWZ53935.1"/>
    </source>
</evidence>
<organism evidence="7">
    <name type="scientific">Zea mays</name>
    <name type="common">Maize</name>
    <dbReference type="NCBI Taxonomy" id="4577"/>
    <lineage>
        <taxon>Eukaryota</taxon>
        <taxon>Viridiplantae</taxon>
        <taxon>Streptophyta</taxon>
        <taxon>Embryophyta</taxon>
        <taxon>Tracheophyta</taxon>
        <taxon>Spermatophyta</taxon>
        <taxon>Magnoliopsida</taxon>
        <taxon>Liliopsida</taxon>
        <taxon>Poales</taxon>
        <taxon>Poaceae</taxon>
        <taxon>PACMAD clade</taxon>
        <taxon>Panicoideae</taxon>
        <taxon>Andropogonodae</taxon>
        <taxon>Andropogoneae</taxon>
        <taxon>Tripsacinae</taxon>
        <taxon>Zea</taxon>
    </lineage>
</organism>
<dbReference type="ExpressionAtlas" id="A0A317Y5P0">
    <property type="expression patterns" value="baseline and differential"/>
</dbReference>
<feature type="region of interest" description="Disordered" evidence="6">
    <location>
        <begin position="405"/>
        <end position="445"/>
    </location>
</feature>
<dbReference type="GO" id="GO:0006355">
    <property type="term" value="P:regulation of DNA-templated transcription"/>
    <property type="evidence" value="ECO:0007669"/>
    <property type="project" value="InterPro"/>
</dbReference>
<protein>
    <submittedName>
        <fullName evidence="7">Putative transcription factor KAN4</fullName>
    </submittedName>
</protein>
<proteinExistence type="predicted"/>
<dbReference type="PANTHER" id="PTHR31496:SF28">
    <property type="entry name" value="G2-LIKE TRANSCRIPTION FACTOR"/>
    <property type="match status" value="1"/>
</dbReference>
<dbReference type="InterPro" id="IPR044847">
    <property type="entry name" value="KAN_fam"/>
</dbReference>
<feature type="region of interest" description="Disordered" evidence="6">
    <location>
        <begin position="1"/>
        <end position="27"/>
    </location>
</feature>
<dbReference type="AlphaFoldDB" id="A0A317Y5P0"/>
<feature type="compositionally biased region" description="Gly residues" evidence="6">
    <location>
        <begin position="87"/>
        <end position="103"/>
    </location>
</feature>
<evidence type="ECO:0000256" key="6">
    <source>
        <dbReference type="SAM" id="MobiDB-lite"/>
    </source>
</evidence>
<reference evidence="7" key="1">
    <citation type="journal article" date="2018" name="Nat. Genet.">
        <title>Extensive intraspecific gene order and gene structural variations between Mo17 and other maize genomes.</title>
        <authorList>
            <person name="Sun S."/>
            <person name="Zhou Y."/>
            <person name="Chen J."/>
            <person name="Shi J."/>
            <person name="Zhao H."/>
            <person name="Zhao H."/>
            <person name="Song W."/>
            <person name="Zhang M."/>
            <person name="Cui Y."/>
            <person name="Dong X."/>
            <person name="Liu H."/>
            <person name="Ma X."/>
            <person name="Jiao Y."/>
            <person name="Wang B."/>
            <person name="Wei X."/>
            <person name="Stein J.C."/>
            <person name="Glaubitz J.C."/>
            <person name="Lu F."/>
            <person name="Yu G."/>
            <person name="Liang C."/>
            <person name="Fengler K."/>
            <person name="Li B."/>
            <person name="Rafalski A."/>
            <person name="Schnable P.S."/>
            <person name="Ware D.H."/>
            <person name="Buckler E.S."/>
            <person name="Lai J."/>
        </authorList>
    </citation>
    <scope>NUCLEOTIDE SEQUENCE [LARGE SCALE GENOMIC DNA]</scope>
    <source>
        <tissue evidence="7">Seedling</tissue>
    </source>
</reference>
<keyword evidence="5" id="KW-0539">Nucleus</keyword>
<dbReference type="EMBL" id="NCVQ01000001">
    <property type="protein sequence ID" value="PWZ53935.1"/>
    <property type="molecule type" value="Genomic_DNA"/>
</dbReference>
<comment type="subcellular location">
    <subcellularLocation>
        <location evidence="1">Nucleus</location>
    </subcellularLocation>
</comment>
<name>A0A317Y5P0_MAIZE</name>
<feature type="compositionally biased region" description="Low complexity" evidence="6">
    <location>
        <begin position="77"/>
        <end position="86"/>
    </location>
</feature>
<evidence type="ECO:0000256" key="4">
    <source>
        <dbReference type="ARBA" id="ARBA00023163"/>
    </source>
</evidence>
<sequence length="445" mass="47327">MATTAAAAPDLSLHISPPSPPDDARSSDMLFSKQTLCLGLVQTTTAAAAHDQDGQCDDVQQQQRLHQPSQIQRFKKTSSSSASLLSAGGGTTRSGNGNSGGGKRSSRAPRMRWTTALHAHFVHAVELLGGHERATPKSVLELMNVKDLTLAHVKSHLQASYKNLNIQFLSLSLSLSLSPMYRTVKGTTADRSCAAGHVQMRDMGFLHRGCELNGFEAFSNGTSNATANNRMQAAAGSPAGKHAEVAWFLRPPLAHQSSGGGGGGGAVPLPLPLPCPYLMSAHHNRYLLSQNQGWRTRGAHQQDAAAPPPLVLGQQDSARRLHPGFPDTAISSSRPSSWSAGVASRWSSTAAAAPSPSSGRSSISSGTEQPAACSWTMMTTNKQEQQQQPPSTSSSSRVVAVPNLEMSLGRQGWQHDLQDHHPQQQQQQRSGESTAPKELTLLKCL</sequence>
<evidence type="ECO:0000256" key="1">
    <source>
        <dbReference type="ARBA" id="ARBA00004123"/>
    </source>
</evidence>
<evidence type="ECO:0000256" key="3">
    <source>
        <dbReference type="ARBA" id="ARBA00023125"/>
    </source>
</evidence>
<feature type="compositionally biased region" description="Low complexity" evidence="6">
    <location>
        <begin position="329"/>
        <end position="367"/>
    </location>
</feature>
<dbReference type="GO" id="GO:0005634">
    <property type="term" value="C:nucleus"/>
    <property type="evidence" value="ECO:0007669"/>
    <property type="project" value="UniProtKB-SubCell"/>
</dbReference>
<gene>
    <name evidence="7" type="primary">KAN4_2</name>
    <name evidence="7" type="ORF">Zm00014a_042100</name>
</gene>
<dbReference type="FunFam" id="1.10.10.60:FF:000002">
    <property type="entry name" value="Myb family transcription factor"/>
    <property type="match status" value="1"/>
</dbReference>
<comment type="caution">
    <text evidence="7">The sequence shown here is derived from an EMBL/GenBank/DDBJ whole genome shotgun (WGS) entry which is preliminary data.</text>
</comment>
<dbReference type="InterPro" id="IPR009057">
    <property type="entry name" value="Homeodomain-like_sf"/>
</dbReference>
<dbReference type="InterPro" id="IPR006447">
    <property type="entry name" value="Myb_dom_plants"/>
</dbReference>
<dbReference type="GO" id="GO:0000976">
    <property type="term" value="F:transcription cis-regulatory region binding"/>
    <property type="evidence" value="ECO:0007669"/>
    <property type="project" value="InterPro"/>
</dbReference>